<sequence>MIQKIGNKLQVQLEKADGKKQNVNFSHVIDAPTEEQALALGDILVSLSKDKQLDGIVLTEQSRITK</sequence>
<evidence type="ECO:0000313" key="3">
    <source>
        <dbReference type="Proteomes" id="UP001181046"/>
    </source>
</evidence>
<protein>
    <recommendedName>
        <fullName evidence="1">DUF1659 domain-containing protein</fullName>
    </recommendedName>
</protein>
<evidence type="ECO:0000313" key="2">
    <source>
        <dbReference type="EMBL" id="MDT2758632.1"/>
    </source>
</evidence>
<accession>A0ABU3F9B3</accession>
<dbReference type="InterPro" id="IPR012454">
    <property type="entry name" value="DUF1659"/>
</dbReference>
<dbReference type="Proteomes" id="UP001181046">
    <property type="component" value="Unassembled WGS sequence"/>
</dbReference>
<proteinExistence type="predicted"/>
<dbReference type="Pfam" id="PF07872">
    <property type="entry name" value="DUF1659"/>
    <property type="match status" value="1"/>
</dbReference>
<dbReference type="EMBL" id="JARQAJ010000001">
    <property type="protein sequence ID" value="MDT2758632.1"/>
    <property type="molecule type" value="Genomic_DNA"/>
</dbReference>
<organism evidence="2 3">
    <name type="scientific">Enterococcus xiangfangensis</name>
    <dbReference type="NCBI Taxonomy" id="1296537"/>
    <lineage>
        <taxon>Bacteria</taxon>
        <taxon>Bacillati</taxon>
        <taxon>Bacillota</taxon>
        <taxon>Bacilli</taxon>
        <taxon>Lactobacillales</taxon>
        <taxon>Enterococcaceae</taxon>
        <taxon>Enterococcus</taxon>
    </lineage>
</organism>
<gene>
    <name evidence="2" type="ORF">P7H27_02400</name>
</gene>
<reference evidence="2" key="1">
    <citation type="submission" date="2023-03" db="EMBL/GenBank/DDBJ databases">
        <authorList>
            <person name="Shen W."/>
            <person name="Cai J."/>
        </authorList>
    </citation>
    <scope>NUCLEOTIDE SEQUENCE</scope>
    <source>
        <strain evidence="2">P66-3</strain>
    </source>
</reference>
<comment type="caution">
    <text evidence="2">The sequence shown here is derived from an EMBL/GenBank/DDBJ whole genome shotgun (WGS) entry which is preliminary data.</text>
</comment>
<feature type="domain" description="DUF1659" evidence="1">
    <location>
        <begin position="4"/>
        <end position="65"/>
    </location>
</feature>
<name>A0ABU3F9B3_9ENTE</name>
<keyword evidence="3" id="KW-1185">Reference proteome</keyword>
<evidence type="ECO:0000259" key="1">
    <source>
        <dbReference type="Pfam" id="PF07872"/>
    </source>
</evidence>
<dbReference type="RefSeq" id="WP_137617762.1">
    <property type="nucleotide sequence ID" value="NZ_BJDX01000001.1"/>
</dbReference>